<keyword evidence="2" id="KW-0813">Transport</keyword>
<keyword evidence="9" id="KW-1185">Reference proteome</keyword>
<evidence type="ECO:0000313" key="9">
    <source>
        <dbReference type="Proteomes" id="UP000267077"/>
    </source>
</evidence>
<name>A0A3S0S411_9GAMM</name>
<evidence type="ECO:0000259" key="7">
    <source>
        <dbReference type="Pfam" id="PF25183"/>
    </source>
</evidence>
<proteinExistence type="predicted"/>
<evidence type="ECO:0000256" key="2">
    <source>
        <dbReference type="ARBA" id="ARBA00022448"/>
    </source>
</evidence>
<dbReference type="Pfam" id="PF25183">
    <property type="entry name" value="OMP_b-brl_4"/>
    <property type="match status" value="1"/>
</dbReference>
<dbReference type="InterPro" id="IPR013784">
    <property type="entry name" value="Carb-bd-like_fold"/>
</dbReference>
<sequence>MGSACLVLPRLKLISAGGSQFMNVKKHVPASKATQTRHTALALAIALGFGYAGHAHAQATTGSITGSAPVEAGEVVRLQNVGTGLSRDVPVDSSGRYYAASLPTGTYTVSLVSNGQVVASQENVHVTVAGAVTVPFASSKETKNLGTVTVTADSVPQIDVTSTRQSAVMTSQQLKDLPIAHNAESIAILAPGVTFGGSSLGTGPNGAPLVSIGGNAVVENAYYLNGFNTTDPIGGAGGITLPYFAIAEQQTITSGYGPEYGRSTGGVISQVGQRGSNQWHAGVYVDYRPSWAESSYDNITYSNPNTPVGITTPTIGGVPGTAYLNGHQGTTNYPAGYGQIENGQRQNSDWETVYDAYLSGPLIKDKLFFFLTAEWQHDSNQAGVAQNGLTTPTGWESTSTSSPKLYGKLDWNINDSNILELTGVKSDSNLNSNNYYNYNYSNQSVANYYGPGLLTKNDFNLGVLKYTSYITDDLTLEVLAGQMQGKYYVTIPGGNVQPVIYAPGLSSSTPGYSNLASIPNLYPTQQGNPDHTSKVNNLRIDLDWKITDTHELKFGIDNMQTHDDHDGFTTLGGGAWVYNDGNSLPIYATTAPYVTTPVAGRYVQENLDSSDINLAVRQKAQYIEDRWQVMPNLLLDLGIRNDSFINSAPGGVEYVRETKPQWAPRLGFSWDIFGDSTAKLFGNAGRYYLALPTGLAARNSTFGTVNGEVTYTYTSIGANGVPQGLTPVPVVLAPGVTNPGFYSPDGENGVIGNGKDYASNNLKAEYQDEFVLGFQKTLGDTGLVFGTTATYQKVSNFVDDTDLVLPDAVVGALVNPGKANYIPQGNQLVEWNPNTGQGVLCNHICTFPTPERKYYGLETYLEHTWDGKWYGKVDYLFSKSWGTTEGPTDTAIGQISNQTQIAKQQGGLSGSTTAQWDFPDLMQYSNGELPNSRRHTLKAFGAYSITPEWLVSGTYIIQSGAPNECLSGYGDIIDPDEYGGSYQHFCGGVPAGNSTTGVGYGGLPSPPGASGHTPWIHQINLALTYIPVWGNKHLTFQAMVHNLLNEQNALLYVSGYMQTVTNGQGAYNPVYKTPLSLEAPRYVDFSVKFDW</sequence>
<evidence type="ECO:0000256" key="4">
    <source>
        <dbReference type="ARBA" id="ARBA00022692"/>
    </source>
</evidence>
<dbReference type="InterPro" id="IPR036942">
    <property type="entry name" value="Beta-barrel_TonB_sf"/>
</dbReference>
<dbReference type="GO" id="GO:0015344">
    <property type="term" value="F:siderophore uptake transmembrane transporter activity"/>
    <property type="evidence" value="ECO:0007669"/>
    <property type="project" value="TreeGrafter"/>
</dbReference>
<dbReference type="InterPro" id="IPR039426">
    <property type="entry name" value="TonB-dep_rcpt-like"/>
</dbReference>
<evidence type="ECO:0000256" key="6">
    <source>
        <dbReference type="ARBA" id="ARBA00023237"/>
    </source>
</evidence>
<protein>
    <submittedName>
        <fullName evidence="8">TonB-dependent receptor</fullName>
    </submittedName>
</protein>
<dbReference type="SUPFAM" id="SSF49452">
    <property type="entry name" value="Starch-binding domain-like"/>
    <property type="match status" value="1"/>
</dbReference>
<dbReference type="SUPFAM" id="SSF56935">
    <property type="entry name" value="Porins"/>
    <property type="match status" value="1"/>
</dbReference>
<keyword evidence="6" id="KW-0998">Cell outer membrane</keyword>
<dbReference type="Gene3D" id="2.170.130.10">
    <property type="entry name" value="TonB-dependent receptor, plug domain"/>
    <property type="match status" value="1"/>
</dbReference>
<feature type="domain" description="TonB-dependent transporter Oar-like beta-barrel" evidence="7">
    <location>
        <begin position="398"/>
        <end position="643"/>
    </location>
</feature>
<dbReference type="GO" id="GO:0044718">
    <property type="term" value="P:siderophore transmembrane transport"/>
    <property type="evidence" value="ECO:0007669"/>
    <property type="project" value="TreeGrafter"/>
</dbReference>
<keyword evidence="5" id="KW-0472">Membrane</keyword>
<dbReference type="GO" id="GO:0030246">
    <property type="term" value="F:carbohydrate binding"/>
    <property type="evidence" value="ECO:0007669"/>
    <property type="project" value="InterPro"/>
</dbReference>
<keyword evidence="3" id="KW-1134">Transmembrane beta strand</keyword>
<comment type="subcellular location">
    <subcellularLocation>
        <location evidence="1">Cell outer membrane</location>
        <topology evidence="1">Multi-pass membrane protein</topology>
    </subcellularLocation>
</comment>
<evidence type="ECO:0000256" key="3">
    <source>
        <dbReference type="ARBA" id="ARBA00022452"/>
    </source>
</evidence>
<dbReference type="InterPro" id="IPR037066">
    <property type="entry name" value="Plug_dom_sf"/>
</dbReference>
<dbReference type="Proteomes" id="UP000267077">
    <property type="component" value="Unassembled WGS sequence"/>
</dbReference>
<accession>A0A3S0S411</accession>
<comment type="caution">
    <text evidence="8">The sequence shown here is derived from an EMBL/GenBank/DDBJ whole genome shotgun (WGS) entry which is preliminary data.</text>
</comment>
<dbReference type="InterPro" id="IPR057601">
    <property type="entry name" value="Oar-like_b-barrel"/>
</dbReference>
<organism evidence="8 9">
    <name type="scientific">Dyella dinghuensis</name>
    <dbReference type="NCBI Taxonomy" id="1920169"/>
    <lineage>
        <taxon>Bacteria</taxon>
        <taxon>Pseudomonadati</taxon>
        <taxon>Pseudomonadota</taxon>
        <taxon>Gammaproteobacteria</taxon>
        <taxon>Lysobacterales</taxon>
        <taxon>Rhodanobacteraceae</taxon>
        <taxon>Dyella</taxon>
    </lineage>
</organism>
<evidence type="ECO:0000256" key="1">
    <source>
        <dbReference type="ARBA" id="ARBA00004571"/>
    </source>
</evidence>
<reference evidence="8 9" key="1">
    <citation type="submission" date="2018-12" db="EMBL/GenBank/DDBJ databases">
        <title>Dyella dinghuensis sp. nov. DHOA06 and Dyella choica sp. nov. 4M-K27, isolated from forest soil.</title>
        <authorList>
            <person name="Qiu L.-H."/>
            <person name="Gao Z.-H."/>
        </authorList>
    </citation>
    <scope>NUCLEOTIDE SEQUENCE [LARGE SCALE GENOMIC DNA]</scope>
    <source>
        <strain evidence="8 9">DHOA06</strain>
    </source>
</reference>
<evidence type="ECO:0000313" key="8">
    <source>
        <dbReference type="EMBL" id="RUL64358.1"/>
    </source>
</evidence>
<gene>
    <name evidence="8" type="ORF">EKH79_09990</name>
</gene>
<keyword evidence="8" id="KW-0675">Receptor</keyword>
<keyword evidence="4" id="KW-0812">Transmembrane</keyword>
<dbReference type="EMBL" id="RYZR01000005">
    <property type="protein sequence ID" value="RUL64358.1"/>
    <property type="molecule type" value="Genomic_DNA"/>
</dbReference>
<dbReference type="PANTHER" id="PTHR30069:SF46">
    <property type="entry name" value="OAR PROTEIN"/>
    <property type="match status" value="1"/>
</dbReference>
<evidence type="ECO:0000256" key="5">
    <source>
        <dbReference type="ARBA" id="ARBA00023136"/>
    </source>
</evidence>
<dbReference type="Gene3D" id="2.40.170.20">
    <property type="entry name" value="TonB-dependent receptor, beta-barrel domain"/>
    <property type="match status" value="1"/>
</dbReference>
<dbReference type="Gene3D" id="2.60.40.1120">
    <property type="entry name" value="Carboxypeptidase-like, regulatory domain"/>
    <property type="match status" value="1"/>
</dbReference>
<dbReference type="PANTHER" id="PTHR30069">
    <property type="entry name" value="TONB-DEPENDENT OUTER MEMBRANE RECEPTOR"/>
    <property type="match status" value="1"/>
</dbReference>
<dbReference type="GO" id="GO:0009279">
    <property type="term" value="C:cell outer membrane"/>
    <property type="evidence" value="ECO:0007669"/>
    <property type="project" value="UniProtKB-SubCell"/>
</dbReference>
<dbReference type="AlphaFoldDB" id="A0A3S0S411"/>